<dbReference type="InterPro" id="IPR043131">
    <property type="entry name" value="BCAT-like_N"/>
</dbReference>
<accession>A0ABT4PES3</accession>
<reference evidence="1" key="1">
    <citation type="submission" date="2022-12" db="EMBL/GenBank/DDBJ databases">
        <title>Phocaeicola acetigenes sp. nov., isolated feces from a healthy human.</title>
        <authorList>
            <person name="Do H."/>
            <person name="Ha Y.B."/>
            <person name="Kim J.-S."/>
            <person name="Suh M.K."/>
            <person name="Kim H.S."/>
            <person name="Lee J.-S."/>
        </authorList>
    </citation>
    <scope>NUCLEOTIDE SEQUENCE</scope>
    <source>
        <strain evidence="1">KGMB11183</strain>
    </source>
</reference>
<proteinExistence type="predicted"/>
<dbReference type="GO" id="GO:0008483">
    <property type="term" value="F:transaminase activity"/>
    <property type="evidence" value="ECO:0007669"/>
    <property type="project" value="UniProtKB-KW"/>
</dbReference>
<keyword evidence="1" id="KW-0032">Aminotransferase</keyword>
<dbReference type="InterPro" id="IPR043132">
    <property type="entry name" value="BCAT-like_C"/>
</dbReference>
<sequence>MYRFIETLCIENGELKNVEYHNRRMNETRRFFWNDSPLLDVRNFVNPEGYEERTRCRLVYGYEIESVEYFPYTIRPVSSLKLIQDETIDYRFKWADRSVLDRLFAQREQADDVLIVRHGFLTDTSIANIALWNGREWHTPSSPLLNGTHRQRLLNEGLVTEYPIKAGQLADYTHIRLFNAMIEFGELELSVENVLE</sequence>
<keyword evidence="1" id="KW-0808">Transferase</keyword>
<dbReference type="SUPFAM" id="SSF56752">
    <property type="entry name" value="D-aminoacid aminotransferase-like PLP-dependent enzymes"/>
    <property type="match status" value="1"/>
</dbReference>
<dbReference type="Proteomes" id="UP001141933">
    <property type="component" value="Unassembled WGS sequence"/>
</dbReference>
<gene>
    <name evidence="1" type="ORF">O6P32_02400</name>
</gene>
<protein>
    <submittedName>
        <fullName evidence="1">Aminotransferase class IV family protein</fullName>
    </submittedName>
</protein>
<evidence type="ECO:0000313" key="2">
    <source>
        <dbReference type="Proteomes" id="UP001141933"/>
    </source>
</evidence>
<dbReference type="InterPro" id="IPR001544">
    <property type="entry name" value="Aminotrans_IV"/>
</dbReference>
<dbReference type="RefSeq" id="WP_269876567.1">
    <property type="nucleotide sequence ID" value="NZ_JAPZVM010000001.1"/>
</dbReference>
<dbReference type="Pfam" id="PF01063">
    <property type="entry name" value="Aminotran_4"/>
    <property type="match status" value="1"/>
</dbReference>
<dbReference type="InterPro" id="IPR036038">
    <property type="entry name" value="Aminotransferase-like"/>
</dbReference>
<dbReference type="Gene3D" id="3.20.10.10">
    <property type="entry name" value="D-amino Acid Aminotransferase, subunit A, domain 2"/>
    <property type="match status" value="1"/>
</dbReference>
<comment type="caution">
    <text evidence="1">The sequence shown here is derived from an EMBL/GenBank/DDBJ whole genome shotgun (WGS) entry which is preliminary data.</text>
</comment>
<evidence type="ECO:0000313" key="1">
    <source>
        <dbReference type="EMBL" id="MCZ8371556.1"/>
    </source>
</evidence>
<dbReference type="EMBL" id="JAPZVM010000001">
    <property type="protein sequence ID" value="MCZ8371556.1"/>
    <property type="molecule type" value="Genomic_DNA"/>
</dbReference>
<organism evidence="1 2">
    <name type="scientific">Phocaeicola acetigenes</name>
    <dbReference type="NCBI Taxonomy" id="3016083"/>
    <lineage>
        <taxon>Bacteria</taxon>
        <taxon>Pseudomonadati</taxon>
        <taxon>Bacteroidota</taxon>
        <taxon>Bacteroidia</taxon>
        <taxon>Bacteroidales</taxon>
        <taxon>Bacteroidaceae</taxon>
        <taxon>Phocaeicola</taxon>
    </lineage>
</organism>
<dbReference type="Gene3D" id="3.30.470.10">
    <property type="match status" value="1"/>
</dbReference>
<keyword evidence="2" id="KW-1185">Reference proteome</keyword>
<name>A0ABT4PES3_9BACT</name>